<evidence type="ECO:0000313" key="3">
    <source>
        <dbReference type="Proteomes" id="UP001248709"/>
    </source>
</evidence>
<name>A0ABU3H4L8_9BACL</name>
<proteinExistence type="predicted"/>
<keyword evidence="3" id="KW-1185">Reference proteome</keyword>
<feature type="compositionally biased region" description="Low complexity" evidence="1">
    <location>
        <begin position="63"/>
        <end position="90"/>
    </location>
</feature>
<dbReference type="RefSeq" id="WP_025702870.1">
    <property type="nucleotide sequence ID" value="NZ_JAUSUY010000004.1"/>
</dbReference>
<evidence type="ECO:0000256" key="1">
    <source>
        <dbReference type="SAM" id="MobiDB-lite"/>
    </source>
</evidence>
<dbReference type="EMBL" id="JAUSUY010000004">
    <property type="protein sequence ID" value="MDT3425773.1"/>
    <property type="molecule type" value="Genomic_DNA"/>
</dbReference>
<evidence type="ECO:0000313" key="2">
    <source>
        <dbReference type="EMBL" id="MDT3425773.1"/>
    </source>
</evidence>
<comment type="caution">
    <text evidence="2">The sequence shown here is derived from an EMBL/GenBank/DDBJ whole genome shotgun (WGS) entry which is preliminary data.</text>
</comment>
<organism evidence="2 3">
    <name type="scientific">Paenibacillus forsythiae</name>
    <dbReference type="NCBI Taxonomy" id="365616"/>
    <lineage>
        <taxon>Bacteria</taxon>
        <taxon>Bacillati</taxon>
        <taxon>Bacillota</taxon>
        <taxon>Bacilli</taxon>
        <taxon>Bacillales</taxon>
        <taxon>Paenibacillaceae</taxon>
        <taxon>Paenibacillus</taxon>
    </lineage>
</organism>
<dbReference type="Proteomes" id="UP001248709">
    <property type="component" value="Unassembled WGS sequence"/>
</dbReference>
<reference evidence="2 3" key="1">
    <citation type="submission" date="2023-07" db="EMBL/GenBank/DDBJ databases">
        <title>Genomic Encyclopedia of Type Strains, Phase IV (KMG-IV): sequencing the most valuable type-strain genomes for metagenomic binning, comparative biology and taxonomic classification.</title>
        <authorList>
            <person name="Goeker M."/>
        </authorList>
    </citation>
    <scope>NUCLEOTIDE SEQUENCE [LARGE SCALE GENOMIC DNA]</scope>
    <source>
        <strain evidence="2 3">T98</strain>
    </source>
</reference>
<evidence type="ECO:0008006" key="4">
    <source>
        <dbReference type="Google" id="ProtNLM"/>
    </source>
</evidence>
<sequence length="90" mass="9900">MRKKLWIGIGAIVLTLGIGTAVYAADTGSKTFEQMLPFMKKMHPNLTEQQLNDMHKSCEEHSGSMGTMMKSGGSGMMKDMSSMMSRSSMM</sequence>
<protein>
    <recommendedName>
        <fullName evidence="4">FAD/FMN-containing dehydrogenase</fullName>
    </recommendedName>
</protein>
<gene>
    <name evidence="2" type="ORF">J2Z22_001292</name>
</gene>
<accession>A0ABU3H4L8</accession>
<feature type="region of interest" description="Disordered" evidence="1">
    <location>
        <begin position="58"/>
        <end position="90"/>
    </location>
</feature>